<accession>A0A3R7PGJ5</accession>
<feature type="compositionally biased region" description="Low complexity" evidence="1">
    <location>
        <begin position="415"/>
        <end position="428"/>
    </location>
</feature>
<keyword evidence="4" id="KW-1185">Reference proteome</keyword>
<protein>
    <submittedName>
        <fullName evidence="3">Uncharacterized protein</fullName>
    </submittedName>
</protein>
<evidence type="ECO:0000256" key="1">
    <source>
        <dbReference type="SAM" id="MobiDB-lite"/>
    </source>
</evidence>
<sequence>MVRSLWFPWAAPWTLGLCRITALKQTMSLFFPPMGAGPGLHRLSGEWQTMVGDASLAIIGTELGELSFIELSTGKEVGGTYITVPVTELDLCRDNSLDTVYLLSSSTVTATFTLMARSPMSTLSRATISTIIAKDSSIDFKLFAVEQTKGDSLVAVQAHITGPEDRQWRLVLEQRSSQYLFPLEHITPEWPDDESPGASLHRSGPPHRSRLLGLKQLSVEKLQMLKQRLAEAKTGTRRKPLTENKGVDTCDIDELSATTTPEQIMTTSTTSIASGGDGEAAPCISARPERLCKFIHDVIATPQYAKERYLLAGHCKPNTTLMIYSTDLEPTPLFVFKIIPDAEKIILQDEMIFLSDATSRRKLTIISTFFSSSSKIDGTIDSKVNPVIQEIDLPEDEEIVSMHSSPPLISQDANSSPPRSGRSSVVGRIGRDEEDEDYVELPSHTWPHGCIILTTKSLYICQPRTSVESLFMDLVLRAGDIDSANKLGVMFSLDPKLFELAADVKLQSRNFSAAIALYKHSRCPHVKCSIKFAGQGLVTEFLTYMGTLTSGVSGPDLGVEERRNLANLAIIYSIELDQLGGQTSIDSVSPLAREREAGYLHCVSDPELRQVLLTRPTLARRHIALVLGLLSTLEVPVLRRLADLYNPTQPAIRPFLQTTNGKKQAFPPLSSMVHNSCLLAYGSEELVLCQYLWIKYITRCWHVDMVTLSLIGDGSIRGQTMVFWAMGLGAPQTLSLCQV</sequence>
<name>A0A3R7PGJ5_PENVA</name>
<gene>
    <name evidence="3" type="ORF">C7M84_016185</name>
</gene>
<feature type="chain" id="PRO_5018624162" evidence="2">
    <location>
        <begin position="17"/>
        <end position="739"/>
    </location>
</feature>
<keyword evidence="2" id="KW-0732">Signal</keyword>
<evidence type="ECO:0000313" key="3">
    <source>
        <dbReference type="EMBL" id="ROT65836.1"/>
    </source>
</evidence>
<reference evidence="3 4" key="2">
    <citation type="submission" date="2019-01" db="EMBL/GenBank/DDBJ databases">
        <title>The decoding of complex shrimp genome reveals the adaptation for benthos swimmer, frequently molting mechanism and breeding impact on genome.</title>
        <authorList>
            <person name="Sun Y."/>
            <person name="Gao Y."/>
            <person name="Yu Y."/>
        </authorList>
    </citation>
    <scope>NUCLEOTIDE SEQUENCE [LARGE SCALE GENOMIC DNA]</scope>
    <source>
        <tissue evidence="3">Muscle</tissue>
    </source>
</reference>
<dbReference type="EMBL" id="QCYY01003030">
    <property type="protein sequence ID" value="ROT65836.1"/>
    <property type="molecule type" value="Genomic_DNA"/>
</dbReference>
<proteinExistence type="predicted"/>
<reference evidence="3 4" key="1">
    <citation type="submission" date="2018-04" db="EMBL/GenBank/DDBJ databases">
        <authorList>
            <person name="Zhang X."/>
            <person name="Yuan J."/>
            <person name="Li F."/>
            <person name="Xiang J."/>
        </authorList>
    </citation>
    <scope>NUCLEOTIDE SEQUENCE [LARGE SCALE GENOMIC DNA]</scope>
    <source>
        <tissue evidence="3">Muscle</tissue>
    </source>
</reference>
<feature type="signal peptide" evidence="2">
    <location>
        <begin position="1"/>
        <end position="16"/>
    </location>
</feature>
<organism evidence="3 4">
    <name type="scientific">Penaeus vannamei</name>
    <name type="common">Whiteleg shrimp</name>
    <name type="synonym">Litopenaeus vannamei</name>
    <dbReference type="NCBI Taxonomy" id="6689"/>
    <lineage>
        <taxon>Eukaryota</taxon>
        <taxon>Metazoa</taxon>
        <taxon>Ecdysozoa</taxon>
        <taxon>Arthropoda</taxon>
        <taxon>Crustacea</taxon>
        <taxon>Multicrustacea</taxon>
        <taxon>Malacostraca</taxon>
        <taxon>Eumalacostraca</taxon>
        <taxon>Eucarida</taxon>
        <taxon>Decapoda</taxon>
        <taxon>Dendrobranchiata</taxon>
        <taxon>Penaeoidea</taxon>
        <taxon>Penaeidae</taxon>
        <taxon>Penaeus</taxon>
    </lineage>
</organism>
<dbReference type="OrthoDB" id="6356826at2759"/>
<feature type="compositionally biased region" description="Polar residues" evidence="1">
    <location>
        <begin position="405"/>
        <end position="414"/>
    </location>
</feature>
<dbReference type="AlphaFoldDB" id="A0A3R7PGJ5"/>
<feature type="region of interest" description="Disordered" evidence="1">
    <location>
        <begin position="405"/>
        <end position="429"/>
    </location>
</feature>
<comment type="caution">
    <text evidence="3">The sequence shown here is derived from an EMBL/GenBank/DDBJ whole genome shotgun (WGS) entry which is preliminary data.</text>
</comment>
<dbReference type="Proteomes" id="UP000283509">
    <property type="component" value="Unassembled WGS sequence"/>
</dbReference>
<evidence type="ECO:0000313" key="4">
    <source>
        <dbReference type="Proteomes" id="UP000283509"/>
    </source>
</evidence>
<evidence type="ECO:0000256" key="2">
    <source>
        <dbReference type="SAM" id="SignalP"/>
    </source>
</evidence>